<evidence type="ECO:0000313" key="1">
    <source>
        <dbReference type="EMBL" id="PQJ62082.1"/>
    </source>
</evidence>
<dbReference type="AlphaFoldDB" id="A0A2S7VK08"/>
<name>A0A2S7VK08_PHOAN</name>
<evidence type="ECO:0000313" key="2">
    <source>
        <dbReference type="Proteomes" id="UP000238730"/>
    </source>
</evidence>
<gene>
    <name evidence="1" type="ORF">BTO08_17690</name>
</gene>
<dbReference type="Proteomes" id="UP000238730">
    <property type="component" value="Unassembled WGS sequence"/>
</dbReference>
<accession>A0A2S7VK08</accession>
<protein>
    <submittedName>
        <fullName evidence="1">Uncharacterized protein</fullName>
    </submittedName>
</protein>
<dbReference type="OrthoDB" id="5827162at2"/>
<proteinExistence type="predicted"/>
<comment type="caution">
    <text evidence="1">The sequence shown here is derived from an EMBL/GenBank/DDBJ whole genome shotgun (WGS) entry which is preliminary data.</text>
</comment>
<sequence length="65" mass="7588">MINSSLIAQKINDALLLYSEKLSNWERDYLSNLYQSLINYDQVSEKQITLCAQIFGRRKLPLLLP</sequence>
<dbReference type="EMBL" id="MSCJ01000003">
    <property type="protein sequence ID" value="PQJ62082.1"/>
    <property type="molecule type" value="Genomic_DNA"/>
</dbReference>
<reference evidence="1 2" key="1">
    <citation type="submission" date="2016-12" db="EMBL/GenBank/DDBJ databases">
        <title>Diversity of luminous bacteria.</title>
        <authorList>
            <person name="Yoshizawa S."/>
            <person name="Kogure K."/>
        </authorList>
    </citation>
    <scope>NUCLEOTIDE SEQUENCE [LARGE SCALE GENOMIC DNA]</scope>
    <source>
        <strain evidence="1 2">LC1-200</strain>
    </source>
</reference>
<organism evidence="1 2">
    <name type="scientific">Photobacterium angustum</name>
    <dbReference type="NCBI Taxonomy" id="661"/>
    <lineage>
        <taxon>Bacteria</taxon>
        <taxon>Pseudomonadati</taxon>
        <taxon>Pseudomonadota</taxon>
        <taxon>Gammaproteobacteria</taxon>
        <taxon>Vibrionales</taxon>
        <taxon>Vibrionaceae</taxon>
        <taxon>Photobacterium</taxon>
    </lineage>
</organism>